<evidence type="ECO:0000313" key="2">
    <source>
        <dbReference type="EMBL" id="KAK6641446.1"/>
    </source>
</evidence>
<accession>A0ABR1BDD0</accession>
<sequence>MRVGRKRKKMKKEESLDECECEPANNAEKGRRRRRRGRGGRSTSRRSKKILIFYLESDFLVRYLREKYGGLFIFDGGSEDFLIKEFPQSKSERKKKRRSRRDEKTLKQT</sequence>
<dbReference type="EMBL" id="JAWJWF010000001">
    <property type="protein sequence ID" value="KAK6641446.1"/>
    <property type="molecule type" value="Genomic_DNA"/>
</dbReference>
<evidence type="ECO:0000313" key="3">
    <source>
        <dbReference type="Proteomes" id="UP001359485"/>
    </source>
</evidence>
<feature type="region of interest" description="Disordered" evidence="1">
    <location>
        <begin position="86"/>
        <end position="109"/>
    </location>
</feature>
<dbReference type="Proteomes" id="UP001359485">
    <property type="component" value="Unassembled WGS sequence"/>
</dbReference>
<feature type="compositionally biased region" description="Basic residues" evidence="1">
    <location>
        <begin position="1"/>
        <end position="10"/>
    </location>
</feature>
<reference evidence="2 3" key="1">
    <citation type="submission" date="2023-09" db="EMBL/GenBank/DDBJ databases">
        <title>Genomes of two closely related lineages of the louse Polyplax serrata with different host specificities.</title>
        <authorList>
            <person name="Martinu J."/>
            <person name="Tarabai H."/>
            <person name="Stefka J."/>
            <person name="Hypsa V."/>
        </authorList>
    </citation>
    <scope>NUCLEOTIDE SEQUENCE [LARGE SCALE GENOMIC DNA]</scope>
    <source>
        <strain evidence="2">98ZLc_SE</strain>
    </source>
</reference>
<name>A0ABR1BDD0_POLSC</name>
<comment type="caution">
    <text evidence="2">The sequence shown here is derived from an EMBL/GenBank/DDBJ whole genome shotgun (WGS) entry which is preliminary data.</text>
</comment>
<protein>
    <submittedName>
        <fullName evidence="2">Uncharacterized protein</fullName>
    </submittedName>
</protein>
<feature type="compositionally biased region" description="Basic and acidic residues" evidence="1">
    <location>
        <begin position="100"/>
        <end position="109"/>
    </location>
</feature>
<keyword evidence="3" id="KW-1185">Reference proteome</keyword>
<evidence type="ECO:0000256" key="1">
    <source>
        <dbReference type="SAM" id="MobiDB-lite"/>
    </source>
</evidence>
<feature type="region of interest" description="Disordered" evidence="1">
    <location>
        <begin position="1"/>
        <end position="44"/>
    </location>
</feature>
<gene>
    <name evidence="2" type="ORF">RUM44_013157</name>
</gene>
<proteinExistence type="predicted"/>
<organism evidence="2 3">
    <name type="scientific">Polyplax serrata</name>
    <name type="common">Common mouse louse</name>
    <dbReference type="NCBI Taxonomy" id="468196"/>
    <lineage>
        <taxon>Eukaryota</taxon>
        <taxon>Metazoa</taxon>
        <taxon>Ecdysozoa</taxon>
        <taxon>Arthropoda</taxon>
        <taxon>Hexapoda</taxon>
        <taxon>Insecta</taxon>
        <taxon>Pterygota</taxon>
        <taxon>Neoptera</taxon>
        <taxon>Paraneoptera</taxon>
        <taxon>Psocodea</taxon>
        <taxon>Troctomorpha</taxon>
        <taxon>Phthiraptera</taxon>
        <taxon>Anoplura</taxon>
        <taxon>Polyplacidae</taxon>
        <taxon>Polyplax</taxon>
    </lineage>
</organism>
<feature type="compositionally biased region" description="Basic residues" evidence="1">
    <location>
        <begin position="30"/>
        <end position="44"/>
    </location>
</feature>